<dbReference type="HAMAP" id="MF_00270">
    <property type="entry name" value="Ribosomal_bS18"/>
    <property type="match status" value="1"/>
</dbReference>
<evidence type="ECO:0000313" key="8">
    <source>
        <dbReference type="Proteomes" id="UP001145021"/>
    </source>
</evidence>
<dbReference type="SUPFAM" id="SSF46911">
    <property type="entry name" value="Ribosomal protein S18"/>
    <property type="match status" value="1"/>
</dbReference>
<comment type="caution">
    <text evidence="7">The sequence shown here is derived from an EMBL/GenBank/DDBJ whole genome shotgun (WGS) entry which is preliminary data.</text>
</comment>
<feature type="compositionally biased region" description="Low complexity" evidence="6">
    <location>
        <begin position="46"/>
        <end position="55"/>
    </location>
</feature>
<evidence type="ECO:0000256" key="1">
    <source>
        <dbReference type="ARBA" id="ARBA00005589"/>
    </source>
</evidence>
<dbReference type="Gene3D" id="4.10.640.10">
    <property type="entry name" value="Ribosomal protein S18"/>
    <property type="match status" value="1"/>
</dbReference>
<feature type="region of interest" description="Disordered" evidence="6">
    <location>
        <begin position="19"/>
        <end position="59"/>
    </location>
</feature>
<proteinExistence type="inferred from homology"/>
<organism evidence="7 8">
    <name type="scientific">Coemansia asiatica</name>
    <dbReference type="NCBI Taxonomy" id="1052880"/>
    <lineage>
        <taxon>Eukaryota</taxon>
        <taxon>Fungi</taxon>
        <taxon>Fungi incertae sedis</taxon>
        <taxon>Zoopagomycota</taxon>
        <taxon>Kickxellomycotina</taxon>
        <taxon>Kickxellomycetes</taxon>
        <taxon>Kickxellales</taxon>
        <taxon>Kickxellaceae</taxon>
        <taxon>Coemansia</taxon>
    </lineage>
</organism>
<evidence type="ECO:0000256" key="6">
    <source>
        <dbReference type="SAM" id="MobiDB-lite"/>
    </source>
</evidence>
<evidence type="ECO:0000256" key="4">
    <source>
        <dbReference type="ARBA" id="ARBA00035264"/>
    </source>
</evidence>
<dbReference type="InterPro" id="IPR001648">
    <property type="entry name" value="Ribosomal_bS18"/>
</dbReference>
<keyword evidence="2 5" id="KW-0689">Ribosomal protein</keyword>
<gene>
    <name evidence="7" type="ORF">LPJ64_000559</name>
</gene>
<keyword evidence="3 5" id="KW-0687">Ribonucleoprotein</keyword>
<sequence length="214" mass="24034">MLSTLRTRLGFLRPSVFQAARRSMSSTTGTGPENTPIDSTKPTNETSSSSSSTSSIDEKKVQMASIMSDATQQQKQTPAQLSKLRNSLIPSKVYENATYTRKFKAKTIYHPRDLNEMEVLKASRRIPEVDSSKDPFVALGINPLKDYKNTNLLASFVTEMGKIKPRYKTGLTAKSQRRLSKAIKRARAFGLMPVTSRPYFMYNYKSLGRNVGQY</sequence>
<dbReference type="GO" id="GO:0003735">
    <property type="term" value="F:structural constituent of ribosome"/>
    <property type="evidence" value="ECO:0007669"/>
    <property type="project" value="InterPro"/>
</dbReference>
<accession>A0A9W7XSB6</accession>
<evidence type="ECO:0000256" key="2">
    <source>
        <dbReference type="ARBA" id="ARBA00022980"/>
    </source>
</evidence>
<dbReference type="Proteomes" id="UP001145021">
    <property type="component" value="Unassembled WGS sequence"/>
</dbReference>
<evidence type="ECO:0000256" key="5">
    <source>
        <dbReference type="RuleBase" id="RU003910"/>
    </source>
</evidence>
<name>A0A9W7XSB6_9FUNG</name>
<dbReference type="InterPro" id="IPR036870">
    <property type="entry name" value="Ribosomal_bS18_sf"/>
</dbReference>
<keyword evidence="8" id="KW-1185">Reference proteome</keyword>
<dbReference type="GO" id="GO:0032543">
    <property type="term" value="P:mitochondrial translation"/>
    <property type="evidence" value="ECO:0007669"/>
    <property type="project" value="TreeGrafter"/>
</dbReference>
<comment type="similarity">
    <text evidence="1 5">Belongs to the bacterial ribosomal protein bS18 family.</text>
</comment>
<dbReference type="PRINTS" id="PR00974">
    <property type="entry name" value="RIBOSOMALS18"/>
</dbReference>
<dbReference type="PANTHER" id="PTHR13479:SF40">
    <property type="entry name" value="SMALL RIBOSOMAL SUBUNIT PROTEIN BS18M"/>
    <property type="match status" value="1"/>
</dbReference>
<dbReference type="PANTHER" id="PTHR13479">
    <property type="entry name" value="30S RIBOSOMAL PROTEIN S18"/>
    <property type="match status" value="1"/>
</dbReference>
<dbReference type="NCBIfam" id="TIGR00165">
    <property type="entry name" value="S18"/>
    <property type="match status" value="1"/>
</dbReference>
<dbReference type="GO" id="GO:0070181">
    <property type="term" value="F:small ribosomal subunit rRNA binding"/>
    <property type="evidence" value="ECO:0007669"/>
    <property type="project" value="TreeGrafter"/>
</dbReference>
<dbReference type="Pfam" id="PF01084">
    <property type="entry name" value="Ribosomal_S18"/>
    <property type="match status" value="1"/>
</dbReference>
<evidence type="ECO:0000256" key="3">
    <source>
        <dbReference type="ARBA" id="ARBA00023274"/>
    </source>
</evidence>
<dbReference type="AlphaFoldDB" id="A0A9W7XSB6"/>
<dbReference type="EMBL" id="JANBOH010000011">
    <property type="protein sequence ID" value="KAJ1648106.1"/>
    <property type="molecule type" value="Genomic_DNA"/>
</dbReference>
<reference evidence="7" key="1">
    <citation type="submission" date="2022-07" db="EMBL/GenBank/DDBJ databases">
        <title>Phylogenomic reconstructions and comparative analyses of Kickxellomycotina fungi.</title>
        <authorList>
            <person name="Reynolds N.K."/>
            <person name="Stajich J.E."/>
            <person name="Barry K."/>
            <person name="Grigoriev I.V."/>
            <person name="Crous P."/>
            <person name="Smith M.E."/>
        </authorList>
    </citation>
    <scope>NUCLEOTIDE SEQUENCE</scope>
    <source>
        <strain evidence="7">NBRC 105413</strain>
    </source>
</reference>
<protein>
    <recommendedName>
        <fullName evidence="4">Small ribosomal subunit protein bS18m</fullName>
    </recommendedName>
</protein>
<dbReference type="GO" id="GO:0005763">
    <property type="term" value="C:mitochondrial small ribosomal subunit"/>
    <property type="evidence" value="ECO:0007669"/>
    <property type="project" value="TreeGrafter"/>
</dbReference>
<evidence type="ECO:0000313" key="7">
    <source>
        <dbReference type="EMBL" id="KAJ1648106.1"/>
    </source>
</evidence>
<feature type="compositionally biased region" description="Polar residues" evidence="6">
    <location>
        <begin position="23"/>
        <end position="45"/>
    </location>
</feature>